<feature type="region of interest" description="Disordered" evidence="1">
    <location>
        <begin position="304"/>
        <end position="357"/>
    </location>
</feature>
<evidence type="ECO:0000313" key="3">
    <source>
        <dbReference type="Proteomes" id="UP000031737"/>
    </source>
</evidence>
<feature type="compositionally biased region" description="Polar residues" evidence="1">
    <location>
        <begin position="266"/>
        <end position="278"/>
    </location>
</feature>
<dbReference type="VEuPathDB" id="TriTrypDB:TRSC58_01329"/>
<reference evidence="2 3" key="1">
    <citation type="submission" date="2013-07" db="EMBL/GenBank/DDBJ databases">
        <authorList>
            <person name="Stoco P.H."/>
            <person name="Wagner G."/>
            <person name="Gerber A."/>
            <person name="Zaha A."/>
            <person name="Thompson C."/>
            <person name="Bartholomeu D.C."/>
            <person name="Luckemeyer D.D."/>
            <person name="Bahia D."/>
            <person name="Loreto E."/>
            <person name="Prestes E.B."/>
            <person name="Lima F.M."/>
            <person name="Rodrigues-Luiz G."/>
            <person name="Vallejo G.A."/>
            <person name="Filho J.F."/>
            <person name="Monteiro K.M."/>
            <person name="Tyler K.M."/>
            <person name="de Almeida L.G."/>
            <person name="Ortiz M.F."/>
            <person name="Siervo M.A."/>
            <person name="de Moraes M.H."/>
            <person name="Cunha O.L."/>
            <person name="Mendonca-Neto R."/>
            <person name="Silva R."/>
            <person name="Teixeira S.M."/>
            <person name="Murta S.M."/>
            <person name="Sincero T.C."/>
            <person name="Mendes T.A."/>
            <person name="Urmenyi T.P."/>
            <person name="Silva V.G."/>
            <person name="da Rocha W.D."/>
            <person name="Andersson B."/>
            <person name="Romanha A.J."/>
            <person name="Steindel M."/>
            <person name="de Vasconcelos A.T."/>
            <person name="Grisard E.C."/>
        </authorList>
    </citation>
    <scope>NUCLEOTIDE SEQUENCE [LARGE SCALE GENOMIC DNA]</scope>
    <source>
        <strain evidence="2 3">SC58</strain>
    </source>
</reference>
<feature type="compositionally biased region" description="Low complexity" evidence="1">
    <location>
        <begin position="321"/>
        <end position="345"/>
    </location>
</feature>
<feature type="compositionally biased region" description="Basic residues" evidence="1">
    <location>
        <begin position="310"/>
        <end position="320"/>
    </location>
</feature>
<accession>A0A061J9B2</accession>
<dbReference type="OrthoDB" id="248378at2759"/>
<sequence>MGCCCSKKNLPNDAHAKGELDNEKDAHVDSLTLAGGSLAEKAKRQQLLPSLLDPPEPTVVTATTPFIAQTTGPNSFESCRNEFSETIECSSTTVDDYHTERPSFHRRVETAASSTWPDVSMPTATARYDRHPSVSEVDTEEDFSQVEGSTTSLQDRRLAFMAREREKTLVRVFMSTESERRRAIVDFSNTACRAMAFRYYRGILAIQRQGMLILYFAERFALLLRITVAQETIGRRLMEHEWQARLLHEMQQHRMDRRRRVDADLQSASETTDASSSVHSDEEEVCSLGVVAATLTPTGSRPLSAPSYFCRRRSQRRRRYPSLSPSAPPQQQQQQQQLGSQVASVKRPARLTKSETGGVLQLEGNEALHFQSGLGACQSMKLHPSGAEKSMKCTPLPAFADVGSGMGTPF</sequence>
<dbReference type="AlphaFoldDB" id="A0A061J9B2"/>
<organism evidence="2 3">
    <name type="scientific">Trypanosoma rangeli SC58</name>
    <dbReference type="NCBI Taxonomy" id="429131"/>
    <lineage>
        <taxon>Eukaryota</taxon>
        <taxon>Discoba</taxon>
        <taxon>Euglenozoa</taxon>
        <taxon>Kinetoplastea</taxon>
        <taxon>Metakinetoplastina</taxon>
        <taxon>Trypanosomatida</taxon>
        <taxon>Trypanosomatidae</taxon>
        <taxon>Trypanosoma</taxon>
        <taxon>Herpetosoma</taxon>
    </lineage>
</organism>
<feature type="region of interest" description="Disordered" evidence="1">
    <location>
        <begin position="257"/>
        <end position="280"/>
    </location>
</feature>
<keyword evidence="3" id="KW-1185">Reference proteome</keyword>
<protein>
    <submittedName>
        <fullName evidence="2">Uncharacterized protein</fullName>
    </submittedName>
</protein>
<evidence type="ECO:0000313" key="2">
    <source>
        <dbReference type="EMBL" id="ESL10930.1"/>
    </source>
</evidence>
<name>A0A061J9B2_TRYRA</name>
<proteinExistence type="predicted"/>
<dbReference type="EMBL" id="AUPL01001329">
    <property type="protein sequence ID" value="ESL10930.1"/>
    <property type="molecule type" value="Genomic_DNA"/>
</dbReference>
<evidence type="ECO:0000256" key="1">
    <source>
        <dbReference type="SAM" id="MobiDB-lite"/>
    </source>
</evidence>
<dbReference type="Proteomes" id="UP000031737">
    <property type="component" value="Unassembled WGS sequence"/>
</dbReference>
<comment type="caution">
    <text evidence="2">The sequence shown here is derived from an EMBL/GenBank/DDBJ whole genome shotgun (WGS) entry which is preliminary data.</text>
</comment>
<gene>
    <name evidence="2" type="ORF">TRSC58_01329</name>
</gene>